<reference evidence="2" key="1">
    <citation type="submission" date="2017-09" db="EMBL/GenBank/DDBJ databases">
        <title>Depth-based differentiation of microbial function through sediment-hosted aquifers and enrichment of novel symbionts in the deep terrestrial subsurface.</title>
        <authorList>
            <person name="Probst A.J."/>
            <person name="Ladd B."/>
            <person name="Jarett J.K."/>
            <person name="Geller-Mcgrath D.E."/>
            <person name="Sieber C.M.K."/>
            <person name="Emerson J.B."/>
            <person name="Anantharaman K."/>
            <person name="Thomas B.C."/>
            <person name="Malmstrom R."/>
            <person name="Stieglmeier M."/>
            <person name="Klingl A."/>
            <person name="Woyke T."/>
            <person name="Ryan C.M."/>
            <person name="Banfield J.F."/>
        </authorList>
    </citation>
    <scope>NUCLEOTIDE SEQUENCE [LARGE SCALE GENOMIC DNA]</scope>
</reference>
<organism evidence="1 2">
    <name type="scientific">Candidatus Berkelbacteria bacterium CG08_land_8_20_14_0_20_39_8</name>
    <dbReference type="NCBI Taxonomy" id="1974511"/>
    <lineage>
        <taxon>Bacteria</taxon>
        <taxon>Candidatus Berkelbacteria</taxon>
    </lineage>
</organism>
<dbReference type="InterPro" id="IPR010298">
    <property type="entry name" value="YacP-like"/>
</dbReference>
<protein>
    <recommendedName>
        <fullName evidence="3">NYN domain-containing protein</fullName>
    </recommendedName>
</protein>
<name>A0A2M6YBE2_9BACT</name>
<dbReference type="Proteomes" id="UP000229896">
    <property type="component" value="Unassembled WGS sequence"/>
</dbReference>
<evidence type="ECO:0000313" key="1">
    <source>
        <dbReference type="EMBL" id="PIU24013.1"/>
    </source>
</evidence>
<dbReference type="AlphaFoldDB" id="A0A2M6YBE2"/>
<dbReference type="EMBL" id="PEXI01000105">
    <property type="protein sequence ID" value="PIU24013.1"/>
    <property type="molecule type" value="Genomic_DNA"/>
</dbReference>
<gene>
    <name evidence="1" type="ORF">COT12_03325</name>
</gene>
<sequence length="177" mass="20410">MRIEPQDYNDLVIIDGWNLVHAIIDRIRELENDPIEFDACKHRIDMEMIFLSVAKSTPDFGFIVYFDSKHNDHTSFNSVGNQRNYCSVFCQKGIKADKLIVQNVTVAKRNFIGVEVVISDSTIRCKLDKIGVISISNFFISGMLVNYRNEIRNGQIMWSKISEDCINKELNNSQLKK</sequence>
<dbReference type="Pfam" id="PF05991">
    <property type="entry name" value="NYN_YacP"/>
    <property type="match status" value="1"/>
</dbReference>
<accession>A0A2M6YBE2</accession>
<evidence type="ECO:0000313" key="2">
    <source>
        <dbReference type="Proteomes" id="UP000229896"/>
    </source>
</evidence>
<evidence type="ECO:0008006" key="3">
    <source>
        <dbReference type="Google" id="ProtNLM"/>
    </source>
</evidence>
<comment type="caution">
    <text evidence="1">The sequence shown here is derived from an EMBL/GenBank/DDBJ whole genome shotgun (WGS) entry which is preliminary data.</text>
</comment>
<proteinExistence type="predicted"/>